<dbReference type="EMBL" id="FUYF01000001">
    <property type="protein sequence ID" value="SKA73044.1"/>
    <property type="molecule type" value="Genomic_DNA"/>
</dbReference>
<reference evidence="5 6" key="1">
    <citation type="submission" date="2017-02" db="EMBL/GenBank/DDBJ databases">
        <authorList>
            <person name="Peterson S.W."/>
        </authorList>
    </citation>
    <scope>NUCLEOTIDE SEQUENCE [LARGE SCALE GENOMIC DNA]</scope>
    <source>
        <strain evidence="5 6">ATCC 27749</strain>
    </source>
</reference>
<proteinExistence type="inferred from homology"/>
<dbReference type="PROSITE" id="PS51176">
    <property type="entry name" value="PDH_ADH"/>
    <property type="match status" value="1"/>
</dbReference>
<dbReference type="GO" id="GO:0070403">
    <property type="term" value="F:NAD+ binding"/>
    <property type="evidence" value="ECO:0007669"/>
    <property type="project" value="InterPro"/>
</dbReference>
<dbReference type="OrthoDB" id="9802008at2"/>
<evidence type="ECO:0000313" key="6">
    <source>
        <dbReference type="Proteomes" id="UP000190286"/>
    </source>
</evidence>
<organism evidence="5 6">
    <name type="scientific">Gemmiger formicilis</name>
    <dbReference type="NCBI Taxonomy" id="745368"/>
    <lineage>
        <taxon>Bacteria</taxon>
        <taxon>Bacillati</taxon>
        <taxon>Bacillota</taxon>
        <taxon>Clostridia</taxon>
        <taxon>Eubacteriales</taxon>
        <taxon>Gemmiger</taxon>
    </lineage>
</organism>
<evidence type="ECO:0000259" key="4">
    <source>
        <dbReference type="PROSITE" id="PS51176"/>
    </source>
</evidence>
<sequence length="284" mass="31735">MLDKSKTYLIVGLGLLGGKYAQVLSQKGYNVTGITHSQSTLDYALQHDYIRAGKNADFEDLVREADCIIFGLYPTVLLDWVKQYGPLIRPGTMVTDVSGVKRGVVEPVQAALPEGVEFIASHPMAGRETSGIAHSAEVNFAPANFIITPTEKNSQAGIDWCRDLAAELGFKRISVLTPAEHDHMIGYVSQLCHAIAVSLMCASDNSELANYTGDSFRDLTRIAHINDKMWAELFLWNKDNLISEIDMFESALQDMREKLVRDDREGLEEMFRLSTKRREAFDKK</sequence>
<dbReference type="InterPro" id="IPR046825">
    <property type="entry name" value="PDH_C"/>
</dbReference>
<dbReference type="PANTHER" id="PTHR21363:SF0">
    <property type="entry name" value="PREPHENATE DEHYDROGENASE [NADP(+)]"/>
    <property type="match status" value="1"/>
</dbReference>
<evidence type="ECO:0000256" key="1">
    <source>
        <dbReference type="ARBA" id="ARBA00007964"/>
    </source>
</evidence>
<protein>
    <submittedName>
        <fullName evidence="5">Prephenate dehydrogenase</fullName>
    </submittedName>
</protein>
<dbReference type="InterPro" id="IPR050812">
    <property type="entry name" value="Preph/Arog_dehydrog"/>
</dbReference>
<dbReference type="STRING" id="745368.SAMN02745178_00074"/>
<dbReference type="GO" id="GO:0004665">
    <property type="term" value="F:prephenate dehydrogenase (NADP+) activity"/>
    <property type="evidence" value="ECO:0007669"/>
    <property type="project" value="InterPro"/>
</dbReference>
<dbReference type="InterPro" id="IPR008927">
    <property type="entry name" value="6-PGluconate_DH-like_C_sf"/>
</dbReference>
<evidence type="ECO:0000256" key="3">
    <source>
        <dbReference type="ARBA" id="ARBA00029440"/>
    </source>
</evidence>
<evidence type="ECO:0000313" key="5">
    <source>
        <dbReference type="EMBL" id="SKA73044.1"/>
    </source>
</evidence>
<dbReference type="Pfam" id="PF20463">
    <property type="entry name" value="PDH_C"/>
    <property type="match status" value="1"/>
</dbReference>
<comment type="pathway">
    <text evidence="3">Amino-acid biosynthesis.</text>
</comment>
<dbReference type="Proteomes" id="UP000190286">
    <property type="component" value="Unassembled WGS sequence"/>
</dbReference>
<gene>
    <name evidence="5" type="ORF">SAMN02745178_00074</name>
</gene>
<dbReference type="InterPro" id="IPR046826">
    <property type="entry name" value="PDH_N"/>
</dbReference>
<accession>A0A1T4W6T6</accession>
<dbReference type="InterPro" id="IPR003099">
    <property type="entry name" value="Prephen_DH"/>
</dbReference>
<dbReference type="GeneID" id="93336573"/>
<dbReference type="Gene3D" id="3.40.50.720">
    <property type="entry name" value="NAD(P)-binding Rossmann-like Domain"/>
    <property type="match status" value="1"/>
</dbReference>
<dbReference type="Pfam" id="PF02153">
    <property type="entry name" value="PDH_N"/>
    <property type="match status" value="1"/>
</dbReference>
<name>A0A1T4W6T6_9FIRM</name>
<dbReference type="Gene3D" id="1.10.3660.10">
    <property type="entry name" value="6-phosphogluconate dehydrogenase C-terminal like domain"/>
    <property type="match status" value="1"/>
</dbReference>
<dbReference type="GO" id="GO:0008977">
    <property type="term" value="F:prephenate dehydrogenase (NAD+) activity"/>
    <property type="evidence" value="ECO:0007669"/>
    <property type="project" value="InterPro"/>
</dbReference>
<dbReference type="RefSeq" id="WP_078783097.1">
    <property type="nucleotide sequence ID" value="NZ_CAJKTF010000008.1"/>
</dbReference>
<dbReference type="InterPro" id="IPR036291">
    <property type="entry name" value="NAD(P)-bd_dom_sf"/>
</dbReference>
<dbReference type="AlphaFoldDB" id="A0A1T4W6T6"/>
<feature type="domain" description="Prephenate/arogenate dehydrogenase" evidence="4">
    <location>
        <begin position="6"/>
        <end position="284"/>
    </location>
</feature>
<keyword evidence="6" id="KW-1185">Reference proteome</keyword>
<dbReference type="SUPFAM" id="SSF48179">
    <property type="entry name" value="6-phosphogluconate dehydrogenase C-terminal domain-like"/>
    <property type="match status" value="1"/>
</dbReference>
<dbReference type="SUPFAM" id="SSF51735">
    <property type="entry name" value="NAD(P)-binding Rossmann-fold domains"/>
    <property type="match status" value="1"/>
</dbReference>
<dbReference type="PANTHER" id="PTHR21363">
    <property type="entry name" value="PREPHENATE DEHYDROGENASE"/>
    <property type="match status" value="1"/>
</dbReference>
<dbReference type="GO" id="GO:0006571">
    <property type="term" value="P:tyrosine biosynthetic process"/>
    <property type="evidence" value="ECO:0007669"/>
    <property type="project" value="InterPro"/>
</dbReference>
<comment type="similarity">
    <text evidence="1">Belongs to the prephenate/arogenate dehydrogenase family.</text>
</comment>
<evidence type="ECO:0000256" key="2">
    <source>
        <dbReference type="ARBA" id="ARBA00023002"/>
    </source>
</evidence>
<keyword evidence="2" id="KW-0560">Oxidoreductase</keyword>